<dbReference type="PANTHER" id="PTHR12835">
    <property type="entry name" value="BIOTIN PROTEIN LIGASE"/>
    <property type="match status" value="1"/>
</dbReference>
<dbReference type="GO" id="GO:0005737">
    <property type="term" value="C:cytoplasm"/>
    <property type="evidence" value="ECO:0007669"/>
    <property type="project" value="TreeGrafter"/>
</dbReference>
<dbReference type="Pfam" id="PF03099">
    <property type="entry name" value="BPL_LplA_LipB"/>
    <property type="match status" value="1"/>
</dbReference>
<evidence type="ECO:0000313" key="4">
    <source>
        <dbReference type="Proteomes" id="UP000746751"/>
    </source>
</evidence>
<dbReference type="InterPro" id="IPR004143">
    <property type="entry name" value="BPL_LPL_catalytic"/>
</dbReference>
<dbReference type="SUPFAM" id="SSF55681">
    <property type="entry name" value="Class II aaRS and biotin synthetases"/>
    <property type="match status" value="1"/>
</dbReference>
<dbReference type="EMBL" id="DYVF01000014">
    <property type="protein sequence ID" value="HJG30129.1"/>
    <property type="molecule type" value="Genomic_DNA"/>
</dbReference>
<dbReference type="PANTHER" id="PTHR12835:SF5">
    <property type="entry name" value="BIOTIN--PROTEIN LIGASE"/>
    <property type="match status" value="1"/>
</dbReference>
<dbReference type="Proteomes" id="UP000746751">
    <property type="component" value="Unassembled WGS sequence"/>
</dbReference>
<dbReference type="EC" id="6.3.4.15" evidence="3"/>
<evidence type="ECO:0000256" key="1">
    <source>
        <dbReference type="ARBA" id="ARBA00022598"/>
    </source>
</evidence>
<reference evidence="3" key="1">
    <citation type="journal article" date="2021" name="PeerJ">
        <title>Extensive microbial diversity within the chicken gut microbiome revealed by metagenomics and culture.</title>
        <authorList>
            <person name="Gilroy R."/>
            <person name="Ravi A."/>
            <person name="Getino M."/>
            <person name="Pursley I."/>
            <person name="Horton D.L."/>
            <person name="Alikhan N.F."/>
            <person name="Baker D."/>
            <person name="Gharbi K."/>
            <person name="Hall N."/>
            <person name="Watson M."/>
            <person name="Adriaenssens E.M."/>
            <person name="Foster-Nyarko E."/>
            <person name="Jarju S."/>
            <person name="Secka A."/>
            <person name="Antonio M."/>
            <person name="Oren A."/>
            <person name="Chaudhuri R.R."/>
            <person name="La Ragione R."/>
            <person name="Hildebrand F."/>
            <person name="Pallen M.J."/>
        </authorList>
    </citation>
    <scope>NUCLEOTIDE SEQUENCE</scope>
    <source>
        <strain evidence="3">ChiGjej2B2-7701</strain>
    </source>
</reference>
<dbReference type="PROSITE" id="PS51733">
    <property type="entry name" value="BPL_LPL_CATALYTIC"/>
    <property type="match status" value="1"/>
</dbReference>
<dbReference type="AlphaFoldDB" id="A0A921LQP0"/>
<name>A0A921LQP0_9ACTN</name>
<keyword evidence="1 3" id="KW-0436">Ligase</keyword>
<evidence type="ECO:0000313" key="3">
    <source>
        <dbReference type="EMBL" id="HJG30129.1"/>
    </source>
</evidence>
<dbReference type="InterPro" id="IPR045864">
    <property type="entry name" value="aa-tRNA-synth_II/BPL/LPL"/>
</dbReference>
<feature type="domain" description="BPL/LPL catalytic" evidence="2">
    <location>
        <begin position="1"/>
        <end position="193"/>
    </location>
</feature>
<dbReference type="NCBIfam" id="TIGR00121">
    <property type="entry name" value="birA_ligase"/>
    <property type="match status" value="1"/>
</dbReference>
<proteinExistence type="predicted"/>
<dbReference type="CDD" id="cd16442">
    <property type="entry name" value="BPL"/>
    <property type="match status" value="1"/>
</dbReference>
<accession>A0A921LQP0</accession>
<reference evidence="3" key="2">
    <citation type="submission" date="2021-09" db="EMBL/GenBank/DDBJ databases">
        <authorList>
            <person name="Gilroy R."/>
        </authorList>
    </citation>
    <scope>NUCLEOTIDE SEQUENCE</scope>
    <source>
        <strain evidence="3">ChiGjej2B2-7701</strain>
    </source>
</reference>
<organism evidence="3 4">
    <name type="scientific">Collinsella ihumii</name>
    <dbReference type="NCBI Taxonomy" id="1720204"/>
    <lineage>
        <taxon>Bacteria</taxon>
        <taxon>Bacillati</taxon>
        <taxon>Actinomycetota</taxon>
        <taxon>Coriobacteriia</taxon>
        <taxon>Coriobacteriales</taxon>
        <taxon>Coriobacteriaceae</taxon>
        <taxon>Collinsella</taxon>
    </lineage>
</organism>
<gene>
    <name evidence="3" type="ORF">K8U80_01905</name>
</gene>
<dbReference type="InterPro" id="IPR004408">
    <property type="entry name" value="Biotin_CoA_COase_ligase"/>
</dbReference>
<sequence length="285" mass="29639">MADKMLSGNEAPLVFEASVPSTNDVAIDAALGGAPHGWAVCADEQTAGRGRRGHTWASPAGSLYMSVVLRPQVPMQHFIALPAVCAMGVIDALHGLGLAGSVGIKWPNDIVARVDADDRTPTAFDNKLAGILVEARASEAGPFAVVGMGVNMHPVEIEAPVEGNVPKAPRALTPVSLDELLGEAVGTVEVPDVARRLRDAVIARVDAWAALVHEGRASAGPLAPILSEYFDLVPMLGHQVAVLSPNGRLMNTGVFAGLDVWGRACVMTPGGEQTYPAEAVSLRAL</sequence>
<protein>
    <submittedName>
        <fullName evidence="3">Biotin--[acetyl-CoA-carboxylase] ligase</fullName>
        <ecNumber evidence="3">6.3.4.15</ecNumber>
    </submittedName>
</protein>
<comment type="caution">
    <text evidence="3">The sequence shown here is derived from an EMBL/GenBank/DDBJ whole genome shotgun (WGS) entry which is preliminary data.</text>
</comment>
<dbReference type="GO" id="GO:0004077">
    <property type="term" value="F:biotin--[biotin carboxyl-carrier protein] ligase activity"/>
    <property type="evidence" value="ECO:0007669"/>
    <property type="project" value="UniProtKB-EC"/>
</dbReference>
<evidence type="ECO:0000259" key="2">
    <source>
        <dbReference type="PROSITE" id="PS51733"/>
    </source>
</evidence>
<dbReference type="Gene3D" id="3.30.930.10">
    <property type="entry name" value="Bira Bifunctional Protein, Domain 2"/>
    <property type="match status" value="1"/>
</dbReference>